<evidence type="ECO:0000313" key="1">
    <source>
        <dbReference type="EMBL" id="MBH1932161.1"/>
    </source>
</evidence>
<dbReference type="AlphaFoldDB" id="A0A3S4WXU5"/>
<name>A0A3S4WXU5_SERRU</name>
<keyword evidence="4" id="KW-1185">Reference proteome</keyword>
<dbReference type="RefSeq" id="WP_126531686.1">
    <property type="nucleotide sequence ID" value="NZ_JADULK010000015.1"/>
</dbReference>
<evidence type="ECO:0000313" key="3">
    <source>
        <dbReference type="Proteomes" id="UP000281904"/>
    </source>
</evidence>
<reference evidence="1 4" key="2">
    <citation type="submission" date="2020-11" db="EMBL/GenBank/DDBJ databases">
        <title>Enhanced detection system for hospital associated transmission using whole genome sequencing surveillance.</title>
        <authorList>
            <person name="Harrison L.H."/>
            <person name="Van Tyne D."/>
            <person name="Marsh J.W."/>
            <person name="Griffith M.P."/>
            <person name="Snyder D.J."/>
            <person name="Cooper V.S."/>
            <person name="Mustapha M."/>
        </authorList>
    </citation>
    <scope>NUCLEOTIDE SEQUENCE [LARGE SCALE GENOMIC DNA]</scope>
    <source>
        <strain evidence="1 4">SER00230</strain>
    </source>
</reference>
<accession>A0A3S4WXU5</accession>
<dbReference type="Proteomes" id="UP000624159">
    <property type="component" value="Unassembled WGS sequence"/>
</dbReference>
<gene>
    <name evidence="1" type="ORF">I5U13_21120</name>
    <name evidence="2" type="ORF">NCTC10036_02814</name>
</gene>
<evidence type="ECO:0000313" key="4">
    <source>
        <dbReference type="Proteomes" id="UP000624159"/>
    </source>
</evidence>
<sequence length="150" mass="17135">MNFIDDSVINEWLCNNNAVISDSLSVFLFDKLSSLPWVAGHVDYSKLKHRFGNIQDMLSCDGEIEYFKVKDWLKGSKFEYGSHILFWYGKDNPCVVCQAKFGLSNIDSAYWGVPGWNYIFSCNFENGEVKVDCDNVLSFDGMSELVLLIN</sequence>
<dbReference type="EMBL" id="LR134493">
    <property type="protein sequence ID" value="VEI66892.1"/>
    <property type="molecule type" value="Genomic_DNA"/>
</dbReference>
<organism evidence="2 3">
    <name type="scientific">Serratia rubidaea</name>
    <name type="common">Serratia marinorubra</name>
    <dbReference type="NCBI Taxonomy" id="61652"/>
    <lineage>
        <taxon>Bacteria</taxon>
        <taxon>Pseudomonadati</taxon>
        <taxon>Pseudomonadota</taxon>
        <taxon>Gammaproteobacteria</taxon>
        <taxon>Enterobacterales</taxon>
        <taxon>Yersiniaceae</taxon>
        <taxon>Serratia</taxon>
    </lineage>
</organism>
<dbReference type="Proteomes" id="UP000281904">
    <property type="component" value="Chromosome"/>
</dbReference>
<protein>
    <submittedName>
        <fullName evidence="2">Uncharacterized protein</fullName>
    </submittedName>
</protein>
<evidence type="ECO:0000313" key="2">
    <source>
        <dbReference type="EMBL" id="VEI66892.1"/>
    </source>
</evidence>
<proteinExistence type="predicted"/>
<reference evidence="2 3" key="1">
    <citation type="submission" date="2018-12" db="EMBL/GenBank/DDBJ databases">
        <authorList>
            <consortium name="Pathogen Informatics"/>
        </authorList>
    </citation>
    <scope>NUCLEOTIDE SEQUENCE [LARGE SCALE GENOMIC DNA]</scope>
    <source>
        <strain evidence="2 3">NCTC10036</strain>
    </source>
</reference>
<dbReference type="EMBL" id="JADULK010000015">
    <property type="protein sequence ID" value="MBH1932161.1"/>
    <property type="molecule type" value="Genomic_DNA"/>
</dbReference>